<dbReference type="GO" id="GO:0022904">
    <property type="term" value="P:respiratory electron transport chain"/>
    <property type="evidence" value="ECO:0007669"/>
    <property type="project" value="TreeGrafter"/>
</dbReference>
<feature type="transmembrane region" description="Helical" evidence="2">
    <location>
        <begin position="382"/>
        <end position="401"/>
    </location>
</feature>
<dbReference type="PANTHER" id="PTHR10422">
    <property type="entry name" value="CYTOCHROME C OXIDASE SUBUNIT 1"/>
    <property type="match status" value="1"/>
</dbReference>
<dbReference type="InterPro" id="IPR000883">
    <property type="entry name" value="Cyt_C_Oxase_1"/>
</dbReference>
<feature type="transmembrane region" description="Helical" evidence="2">
    <location>
        <begin position="345"/>
        <end position="362"/>
    </location>
</feature>
<dbReference type="GO" id="GO:0016020">
    <property type="term" value="C:membrane"/>
    <property type="evidence" value="ECO:0007669"/>
    <property type="project" value="InterPro"/>
</dbReference>
<feature type="transmembrane region" description="Helical" evidence="2">
    <location>
        <begin position="421"/>
        <end position="441"/>
    </location>
</feature>
<evidence type="ECO:0000259" key="3">
    <source>
        <dbReference type="PROSITE" id="PS50855"/>
    </source>
</evidence>
<evidence type="ECO:0000256" key="2">
    <source>
        <dbReference type="SAM" id="Phobius"/>
    </source>
</evidence>
<evidence type="ECO:0000256" key="1">
    <source>
        <dbReference type="ARBA" id="ARBA00022660"/>
    </source>
</evidence>
<dbReference type="Gene3D" id="1.20.210.10">
    <property type="entry name" value="Cytochrome c oxidase-like, subunit I domain"/>
    <property type="match status" value="1"/>
</dbReference>
<gene>
    <name evidence="4" type="ORF">NB231_08670</name>
</gene>
<comment type="caution">
    <text evidence="4">The sequence shown here is derived from an EMBL/GenBank/DDBJ whole genome shotgun (WGS) entry which is preliminary data.</text>
</comment>
<feature type="transmembrane region" description="Helical" evidence="2">
    <location>
        <begin position="201"/>
        <end position="225"/>
    </location>
</feature>
<feature type="transmembrane region" description="Helical" evidence="2">
    <location>
        <begin position="138"/>
        <end position="160"/>
    </location>
</feature>
<proteinExistence type="predicted"/>
<evidence type="ECO:0000313" key="5">
    <source>
        <dbReference type="Proteomes" id="UP000003374"/>
    </source>
</evidence>
<feature type="transmembrane region" description="Helical" evidence="2">
    <location>
        <begin position="461"/>
        <end position="482"/>
    </location>
</feature>
<dbReference type="Proteomes" id="UP000003374">
    <property type="component" value="Unassembled WGS sequence"/>
</dbReference>
<keyword evidence="1" id="KW-0813">Transport</keyword>
<feature type="transmembrane region" description="Helical" evidence="2">
    <location>
        <begin position="21"/>
        <end position="44"/>
    </location>
</feature>
<keyword evidence="2" id="KW-0812">Transmembrane</keyword>
<evidence type="ECO:0000313" key="4">
    <source>
        <dbReference type="EMBL" id="EAR21317.1"/>
    </source>
</evidence>
<feature type="transmembrane region" description="Helical" evidence="2">
    <location>
        <begin position="96"/>
        <end position="118"/>
    </location>
</feature>
<dbReference type="Pfam" id="PF00115">
    <property type="entry name" value="COX1"/>
    <property type="match status" value="1"/>
</dbReference>
<reference evidence="4 5" key="1">
    <citation type="submission" date="2006-02" db="EMBL/GenBank/DDBJ databases">
        <authorList>
            <person name="Waterbury J."/>
            <person name="Ferriera S."/>
            <person name="Johnson J."/>
            <person name="Kravitz S."/>
            <person name="Halpern A."/>
            <person name="Remington K."/>
            <person name="Beeson K."/>
            <person name="Tran B."/>
            <person name="Rogers Y.-H."/>
            <person name="Friedman R."/>
            <person name="Venter J.C."/>
        </authorList>
    </citation>
    <scope>NUCLEOTIDE SEQUENCE [LARGE SCALE GENOMIC DNA]</scope>
    <source>
        <strain evidence="4 5">Nb-231</strain>
    </source>
</reference>
<keyword evidence="2" id="KW-0472">Membrane</keyword>
<keyword evidence="1" id="KW-0679">Respiratory chain</keyword>
<dbReference type="OrthoDB" id="9764568at2"/>
<feature type="transmembrane region" description="Helical" evidence="2">
    <location>
        <begin position="311"/>
        <end position="333"/>
    </location>
</feature>
<name>A4BSP7_9GAMM</name>
<dbReference type="PANTHER" id="PTHR10422:SF18">
    <property type="entry name" value="CYTOCHROME C OXIDASE SUBUNIT 1"/>
    <property type="match status" value="1"/>
</dbReference>
<dbReference type="SUPFAM" id="SSF81442">
    <property type="entry name" value="Cytochrome c oxidase subunit I-like"/>
    <property type="match status" value="1"/>
</dbReference>
<keyword evidence="1" id="KW-0249">Electron transport</keyword>
<dbReference type="GO" id="GO:0020037">
    <property type="term" value="F:heme binding"/>
    <property type="evidence" value="ECO:0007669"/>
    <property type="project" value="InterPro"/>
</dbReference>
<dbReference type="InterPro" id="IPR023616">
    <property type="entry name" value="Cyt_c_oxase-like_su1_dom"/>
</dbReference>
<dbReference type="GO" id="GO:0004129">
    <property type="term" value="F:cytochrome-c oxidase activity"/>
    <property type="evidence" value="ECO:0007669"/>
    <property type="project" value="InterPro"/>
</dbReference>
<dbReference type="HOGENOM" id="CLU_042910_0_0_6"/>
<dbReference type="AlphaFoldDB" id="A4BSP7"/>
<dbReference type="GO" id="GO:0009060">
    <property type="term" value="P:aerobic respiration"/>
    <property type="evidence" value="ECO:0007669"/>
    <property type="project" value="InterPro"/>
</dbReference>
<sequence length="495" mass="54300">MSVPTLYPEDERLTRGERVVFNLYIITALVVFVLMMLFGLVMRMAQGTWLSLPPTLFYQIMTAHGAGTVGTMGLASSAVMWFFLRKYVRLNLWAFLTNYVLFTLGALAILAAVFIGGYAGAWTFLYPLPVHSMGEWTVHAAVLFMLGYIAIGVGFLLFYLDAMAGVIRVYGNLGRALGLQWLFGGEIDPVHPKTVVASTMVIITNSIGTLAGAVVLVMSIINAYFPELALNALLAKNLIYLFGHTFINATIYMGVIAVYELLPRYSGRPYGISRPFLWAWAASTVMVLSVYPHHLLMDYVMPHWMLVMGQIVSYASGLPVFVVTAYGALTNVYRCGIRWRMPAKLMMLSMYGWAAGIVPAIIDATIRINEVMHNTQWVPGHFHFYLLLGVLPMILALMFHVIAGRAQSLADATTDKLSFPIYAVGGLAFAVALLAAGHVSAPRRYAVHLPQWVPYDQASSIAAILVIAAMLLFTGRIIAGLLRAPAHVDPAHPAG</sequence>
<keyword evidence="5" id="KW-1185">Reference proteome</keyword>
<dbReference type="STRING" id="314278.NB231_08670"/>
<dbReference type="GO" id="GO:0015990">
    <property type="term" value="P:electron transport coupled proton transport"/>
    <property type="evidence" value="ECO:0007669"/>
    <property type="project" value="TreeGrafter"/>
</dbReference>
<feature type="transmembrane region" description="Helical" evidence="2">
    <location>
        <begin position="237"/>
        <end position="259"/>
    </location>
</feature>
<feature type="domain" description="Cytochrome oxidase subunit I profile" evidence="3">
    <location>
        <begin position="9"/>
        <end position="495"/>
    </location>
</feature>
<feature type="transmembrane region" description="Helical" evidence="2">
    <location>
        <begin position="56"/>
        <end position="84"/>
    </location>
</feature>
<accession>A4BSP7</accession>
<dbReference type="eggNOG" id="COG0843">
    <property type="taxonomic scope" value="Bacteria"/>
</dbReference>
<protein>
    <submittedName>
        <fullName evidence="4">Cytochrome c oxidase, subunit I</fullName>
    </submittedName>
</protein>
<dbReference type="PROSITE" id="PS50855">
    <property type="entry name" value="COX1"/>
    <property type="match status" value="1"/>
</dbReference>
<dbReference type="EMBL" id="AAOF01000010">
    <property type="protein sequence ID" value="EAR21317.1"/>
    <property type="molecule type" value="Genomic_DNA"/>
</dbReference>
<dbReference type="RefSeq" id="WP_005001521.1">
    <property type="nucleotide sequence ID" value="NZ_CH672427.1"/>
</dbReference>
<feature type="transmembrane region" description="Helical" evidence="2">
    <location>
        <begin position="271"/>
        <end position="291"/>
    </location>
</feature>
<organism evidence="4 5">
    <name type="scientific">Nitrococcus mobilis Nb-231</name>
    <dbReference type="NCBI Taxonomy" id="314278"/>
    <lineage>
        <taxon>Bacteria</taxon>
        <taxon>Pseudomonadati</taxon>
        <taxon>Pseudomonadota</taxon>
        <taxon>Gammaproteobacteria</taxon>
        <taxon>Chromatiales</taxon>
        <taxon>Ectothiorhodospiraceae</taxon>
        <taxon>Nitrococcus</taxon>
    </lineage>
</organism>
<dbReference type="InterPro" id="IPR036927">
    <property type="entry name" value="Cyt_c_oxase-like_su1_sf"/>
</dbReference>
<keyword evidence="2" id="KW-1133">Transmembrane helix</keyword>